<dbReference type="Proteomes" id="UP000189981">
    <property type="component" value="Unassembled WGS sequence"/>
</dbReference>
<accession>A0A1T5EJQ7</accession>
<sequence>MENKRLPSSPKRIKTDIKFTLIFMVGFFCFKTSVAQVKIGTNPDQVQPSSILELESQTKGLLLPRLQDTTAINALNPADGMLIYLEKTPGNGLYVRRNGKWNFLTGVGTSTNPNTPGFDPSTLNLATIGGKVNPATQIAAAPGTVTGQVLSWNGTGWEAKTITQMTTAVIEKAKEFNTASGGNVVIEANSTGVVKVPVSGAVPGDIVVVSLTGDTPDFSVYNSWVSGANEVSIRFANYQSEPVTIIGTQYKVIILK</sequence>
<reference evidence="2" key="1">
    <citation type="submission" date="2017-02" db="EMBL/GenBank/DDBJ databases">
        <authorList>
            <person name="Varghese N."/>
            <person name="Submissions S."/>
        </authorList>
    </citation>
    <scope>NUCLEOTIDE SEQUENCE [LARGE SCALE GENOMIC DNA]</scope>
    <source>
        <strain evidence="2">DSM 22385</strain>
    </source>
</reference>
<keyword evidence="2" id="KW-1185">Reference proteome</keyword>
<protein>
    <submittedName>
        <fullName evidence="1">Uncharacterized protein</fullName>
    </submittedName>
</protein>
<gene>
    <name evidence="1" type="ORF">SAMN05661099_3064</name>
</gene>
<evidence type="ECO:0000313" key="1">
    <source>
        <dbReference type="EMBL" id="SKB84085.1"/>
    </source>
</evidence>
<name>A0A1T5EJQ7_9SPHI</name>
<dbReference type="EMBL" id="FUYR01000003">
    <property type="protein sequence ID" value="SKB84085.1"/>
    <property type="molecule type" value="Genomic_DNA"/>
</dbReference>
<evidence type="ECO:0000313" key="2">
    <source>
        <dbReference type="Proteomes" id="UP000189981"/>
    </source>
</evidence>
<dbReference type="RefSeq" id="WP_079703565.1">
    <property type="nucleotide sequence ID" value="NZ_FUYR01000003.1"/>
</dbReference>
<dbReference type="OrthoDB" id="773395at2"/>
<dbReference type="AlphaFoldDB" id="A0A1T5EJQ7"/>
<organism evidence="1 2">
    <name type="scientific">Daejeonella lutea</name>
    <dbReference type="NCBI Taxonomy" id="572036"/>
    <lineage>
        <taxon>Bacteria</taxon>
        <taxon>Pseudomonadati</taxon>
        <taxon>Bacteroidota</taxon>
        <taxon>Sphingobacteriia</taxon>
        <taxon>Sphingobacteriales</taxon>
        <taxon>Sphingobacteriaceae</taxon>
        <taxon>Daejeonella</taxon>
    </lineage>
</organism>
<proteinExistence type="predicted"/>
<dbReference type="STRING" id="572036.SAMN05661099_3064"/>